<organism evidence="3 4">
    <name type="scientific">Vanilla planifolia</name>
    <name type="common">Vanilla</name>
    <dbReference type="NCBI Taxonomy" id="51239"/>
    <lineage>
        <taxon>Eukaryota</taxon>
        <taxon>Viridiplantae</taxon>
        <taxon>Streptophyta</taxon>
        <taxon>Embryophyta</taxon>
        <taxon>Tracheophyta</taxon>
        <taxon>Spermatophyta</taxon>
        <taxon>Magnoliopsida</taxon>
        <taxon>Liliopsida</taxon>
        <taxon>Asparagales</taxon>
        <taxon>Orchidaceae</taxon>
        <taxon>Vanilloideae</taxon>
        <taxon>Vanilleae</taxon>
        <taxon>Vanilla</taxon>
    </lineage>
</organism>
<accession>A0A835UJH5</accession>
<dbReference type="GO" id="GO:0030154">
    <property type="term" value="P:cell differentiation"/>
    <property type="evidence" value="ECO:0007669"/>
    <property type="project" value="UniProtKB-KW"/>
</dbReference>
<dbReference type="Proteomes" id="UP000639772">
    <property type="component" value="Chromosome 10"/>
</dbReference>
<evidence type="ECO:0000256" key="2">
    <source>
        <dbReference type="SAM" id="MobiDB-lite"/>
    </source>
</evidence>
<dbReference type="AlphaFoldDB" id="A0A835UJH5"/>
<comment type="similarity">
    <text evidence="1">Belongs to the Frigida family.</text>
</comment>
<evidence type="ECO:0000256" key="1">
    <source>
        <dbReference type="RuleBase" id="RU364012"/>
    </source>
</evidence>
<keyword evidence="1" id="KW-0217">Developmental protein</keyword>
<evidence type="ECO:0000313" key="3">
    <source>
        <dbReference type="EMBL" id="KAG0465459.1"/>
    </source>
</evidence>
<feature type="region of interest" description="Disordered" evidence="2">
    <location>
        <begin position="98"/>
        <end position="157"/>
    </location>
</feature>
<dbReference type="OrthoDB" id="1917867at2759"/>
<reference evidence="3 4" key="1">
    <citation type="journal article" date="2020" name="Nat. Food">
        <title>A phased Vanilla planifolia genome enables genetic improvement of flavour and production.</title>
        <authorList>
            <person name="Hasing T."/>
            <person name="Tang H."/>
            <person name="Brym M."/>
            <person name="Khazi F."/>
            <person name="Huang T."/>
            <person name="Chambers A.H."/>
        </authorList>
    </citation>
    <scope>NUCLEOTIDE SEQUENCE [LARGE SCALE GENOMIC DNA]</scope>
    <source>
        <tissue evidence="3">Leaf</tissue>
    </source>
</reference>
<proteinExistence type="inferred from homology"/>
<feature type="compositionally biased region" description="Polar residues" evidence="2">
    <location>
        <begin position="133"/>
        <end position="144"/>
    </location>
</feature>
<keyword evidence="1" id="KW-0287">Flowering</keyword>
<gene>
    <name evidence="3" type="ORF">HPP92_019623</name>
</gene>
<dbReference type="GO" id="GO:0009908">
    <property type="term" value="P:flower development"/>
    <property type="evidence" value="ECO:0007669"/>
    <property type="project" value="UniProtKB-KW"/>
</dbReference>
<protein>
    <recommendedName>
        <fullName evidence="1">FRIGIDA-like protein</fullName>
    </recommendedName>
</protein>
<comment type="caution">
    <text evidence="3">The sequence shown here is derived from an EMBL/GenBank/DDBJ whole genome shotgun (WGS) entry which is preliminary data.</text>
</comment>
<dbReference type="Pfam" id="PF07899">
    <property type="entry name" value="Frigida"/>
    <property type="match status" value="1"/>
</dbReference>
<keyword evidence="1" id="KW-0221">Differentiation</keyword>
<dbReference type="InterPro" id="IPR012474">
    <property type="entry name" value="Frigida"/>
</dbReference>
<sequence length="157" mass="17892">MSIGSFKFSFKSNTTRNVKDSYQVSDNWKEIEAICFAYDPGKCANSILRKMSHSAFATEESNKLELNALKSIVTCVETRNLEHKFTIDTLKKRILELENASPARKKIPASMKPSTKRTPHDNHPNPSPVKSVPTPTLQVSQWSPDQKMEKGRRRQKE</sequence>
<evidence type="ECO:0000313" key="4">
    <source>
        <dbReference type="Proteomes" id="UP000639772"/>
    </source>
</evidence>
<name>A0A835UJH5_VANPL</name>
<dbReference type="EMBL" id="JADCNM010000010">
    <property type="protein sequence ID" value="KAG0465459.1"/>
    <property type="molecule type" value="Genomic_DNA"/>
</dbReference>